<dbReference type="RefSeq" id="WP_344999915.1">
    <property type="nucleotide sequence ID" value="NZ_BAAAXV010000009.1"/>
</dbReference>
<comment type="caution">
    <text evidence="1">The sequence shown here is derived from an EMBL/GenBank/DDBJ whole genome shotgun (WGS) entry which is preliminary data.</text>
</comment>
<name>A0ABV5SI24_9ACTN</name>
<protein>
    <submittedName>
        <fullName evidence="1">Uncharacterized protein</fullName>
    </submittedName>
</protein>
<gene>
    <name evidence="1" type="ORF">ACFFSA_50420</name>
</gene>
<accession>A0ABV5SI24</accession>
<reference evidence="1 2" key="1">
    <citation type="submission" date="2024-09" db="EMBL/GenBank/DDBJ databases">
        <authorList>
            <person name="Sun Q."/>
            <person name="Mori K."/>
        </authorList>
    </citation>
    <scope>NUCLEOTIDE SEQUENCE [LARGE SCALE GENOMIC DNA]</scope>
    <source>
        <strain evidence="1 2">JCM 3143</strain>
    </source>
</reference>
<keyword evidence="2" id="KW-1185">Reference proteome</keyword>
<evidence type="ECO:0000313" key="2">
    <source>
        <dbReference type="Proteomes" id="UP001589532"/>
    </source>
</evidence>
<evidence type="ECO:0000313" key="1">
    <source>
        <dbReference type="EMBL" id="MFB9631327.1"/>
    </source>
</evidence>
<proteinExistence type="predicted"/>
<dbReference type="Proteomes" id="UP001589532">
    <property type="component" value="Unassembled WGS sequence"/>
</dbReference>
<dbReference type="EMBL" id="JBHMBW010000104">
    <property type="protein sequence ID" value="MFB9631327.1"/>
    <property type="molecule type" value="Genomic_DNA"/>
</dbReference>
<organism evidence="1 2">
    <name type="scientific">Nonomuraea helvata</name>
    <dbReference type="NCBI Taxonomy" id="37484"/>
    <lineage>
        <taxon>Bacteria</taxon>
        <taxon>Bacillati</taxon>
        <taxon>Actinomycetota</taxon>
        <taxon>Actinomycetes</taxon>
        <taxon>Streptosporangiales</taxon>
        <taxon>Streptosporangiaceae</taxon>
        <taxon>Nonomuraea</taxon>
    </lineage>
</organism>
<sequence length="138" mass="14929">MLKFVFDVPATATIKLSADGEQAAERINDDDKEARFETRAIDGESGDYWQIELVVLSSRGRATLAEVWDDGTLTAGSHVQPSPVREAVLPDATRAEPEDRLTAWEHAADSACGDEHAAAADLADVVRALLQRVEGGKR</sequence>